<accession>A0A9P6CV78</accession>
<proteinExistence type="predicted"/>
<feature type="compositionally biased region" description="Pro residues" evidence="1">
    <location>
        <begin position="42"/>
        <end position="56"/>
    </location>
</feature>
<dbReference type="PANTHER" id="PTHR48125">
    <property type="entry name" value="LP07818P1"/>
    <property type="match status" value="1"/>
</dbReference>
<evidence type="ECO:0000256" key="1">
    <source>
        <dbReference type="SAM" id="MobiDB-lite"/>
    </source>
</evidence>
<dbReference type="PANTHER" id="PTHR48125:SF10">
    <property type="entry name" value="OS12G0136300 PROTEIN"/>
    <property type="match status" value="1"/>
</dbReference>
<sequence length="465" mass="50184">MDFDSDTTYSRWGYATSDARSEPVPQQRPAPTPTVPAATHTPCPPPTPYTPSPPEPTKISEGVYLDENGPVYSKEWPPVLEYLDSVREAKTMLPAPSNLILALAALSVLQHPEDIAHWIFWARETYITVGELVDSIALQKERLIISPVPWIGYREYKIIVNARQEKFTCTVVQRKWYPTESNGAEAHKRLLRSTATDQTEMTANDYFGIIQNEGPSSRRRNGKSAAKRFVQASAPTKRTRRPAAAAAPAPVAHKARGSSSPDPIVPAATTAAPAPISQETTPPPPARASTRVRRKVTPSARSPRIITAAVPDSPEEPETIPPAEPSSMPIVPTSAHARNRSSSAQSASSSTETVVVAERSSSVTSVETAVAAPSPSSPKKRKLDEIVEPEVDDLSKGLEEADVVGVGAEEGMVTRTRASKRIRSGDDTSRESSRMSTPVAGANATVDAPVKKASRSRSRAKRARV</sequence>
<name>A0A9P6CV78_9AGAR</name>
<comment type="caution">
    <text evidence="2">The sequence shown here is derived from an EMBL/GenBank/DDBJ whole genome shotgun (WGS) entry which is preliminary data.</text>
</comment>
<feature type="compositionally biased region" description="Basic residues" evidence="1">
    <location>
        <begin position="452"/>
        <end position="465"/>
    </location>
</feature>
<feature type="region of interest" description="Disordered" evidence="1">
    <location>
        <begin position="1"/>
        <end position="60"/>
    </location>
</feature>
<feature type="compositionally biased region" description="Basic and acidic residues" evidence="1">
    <location>
        <begin position="423"/>
        <end position="433"/>
    </location>
</feature>
<gene>
    <name evidence="2" type="ORF">BDN70DRAFT_310947</name>
</gene>
<feature type="compositionally biased region" description="Polar residues" evidence="1">
    <location>
        <begin position="1"/>
        <end position="10"/>
    </location>
</feature>
<reference evidence="2" key="1">
    <citation type="submission" date="2020-11" db="EMBL/GenBank/DDBJ databases">
        <authorList>
            <consortium name="DOE Joint Genome Institute"/>
            <person name="Ahrendt S."/>
            <person name="Riley R."/>
            <person name="Andreopoulos W."/>
            <person name="Labutti K."/>
            <person name="Pangilinan J."/>
            <person name="Ruiz-Duenas F.J."/>
            <person name="Barrasa J.M."/>
            <person name="Sanchez-Garcia M."/>
            <person name="Camarero S."/>
            <person name="Miyauchi S."/>
            <person name="Serrano A."/>
            <person name="Linde D."/>
            <person name="Babiker R."/>
            <person name="Drula E."/>
            <person name="Ayuso-Fernandez I."/>
            <person name="Pacheco R."/>
            <person name="Padilla G."/>
            <person name="Ferreira P."/>
            <person name="Barriuso J."/>
            <person name="Kellner H."/>
            <person name="Castanera R."/>
            <person name="Alfaro M."/>
            <person name="Ramirez L."/>
            <person name="Pisabarro A.G."/>
            <person name="Kuo A."/>
            <person name="Tritt A."/>
            <person name="Lipzen A."/>
            <person name="He G."/>
            <person name="Yan M."/>
            <person name="Ng V."/>
            <person name="Cullen D."/>
            <person name="Martin F."/>
            <person name="Rosso M.-N."/>
            <person name="Henrissat B."/>
            <person name="Hibbett D."/>
            <person name="Martinez A.T."/>
            <person name="Grigoriev I.V."/>
        </authorList>
    </citation>
    <scope>NUCLEOTIDE SEQUENCE</scope>
    <source>
        <strain evidence="2">CIRM-BRFM 674</strain>
    </source>
</reference>
<dbReference type="AlphaFoldDB" id="A0A9P6CV78"/>
<dbReference type="Proteomes" id="UP000807469">
    <property type="component" value="Unassembled WGS sequence"/>
</dbReference>
<dbReference type="OrthoDB" id="2944913at2759"/>
<organism evidence="2 3">
    <name type="scientific">Pholiota conissans</name>
    <dbReference type="NCBI Taxonomy" id="109636"/>
    <lineage>
        <taxon>Eukaryota</taxon>
        <taxon>Fungi</taxon>
        <taxon>Dikarya</taxon>
        <taxon>Basidiomycota</taxon>
        <taxon>Agaricomycotina</taxon>
        <taxon>Agaricomycetes</taxon>
        <taxon>Agaricomycetidae</taxon>
        <taxon>Agaricales</taxon>
        <taxon>Agaricineae</taxon>
        <taxon>Strophariaceae</taxon>
        <taxon>Pholiota</taxon>
    </lineage>
</organism>
<evidence type="ECO:0000313" key="2">
    <source>
        <dbReference type="EMBL" id="KAF9474550.1"/>
    </source>
</evidence>
<evidence type="ECO:0000313" key="3">
    <source>
        <dbReference type="Proteomes" id="UP000807469"/>
    </source>
</evidence>
<protein>
    <submittedName>
        <fullName evidence="2">Uncharacterized protein</fullName>
    </submittedName>
</protein>
<feature type="compositionally biased region" description="Low complexity" evidence="1">
    <location>
        <begin position="266"/>
        <end position="275"/>
    </location>
</feature>
<feature type="region of interest" description="Disordered" evidence="1">
    <location>
        <begin position="209"/>
        <end position="386"/>
    </location>
</feature>
<feature type="compositionally biased region" description="Basic residues" evidence="1">
    <location>
        <begin position="217"/>
        <end position="226"/>
    </location>
</feature>
<feature type="region of interest" description="Disordered" evidence="1">
    <location>
        <begin position="407"/>
        <end position="465"/>
    </location>
</feature>
<keyword evidence="3" id="KW-1185">Reference proteome</keyword>
<feature type="compositionally biased region" description="Low complexity" evidence="1">
    <location>
        <begin position="232"/>
        <end position="252"/>
    </location>
</feature>
<feature type="compositionally biased region" description="Low complexity" evidence="1">
    <location>
        <begin position="333"/>
        <end position="374"/>
    </location>
</feature>
<dbReference type="EMBL" id="MU155373">
    <property type="protein sequence ID" value="KAF9474550.1"/>
    <property type="molecule type" value="Genomic_DNA"/>
</dbReference>